<dbReference type="Proteomes" id="UP001153636">
    <property type="component" value="Chromosome 7"/>
</dbReference>
<keyword evidence="8" id="KW-0498">Mitosis</keyword>
<evidence type="ECO:0000313" key="12">
    <source>
        <dbReference type="EMBL" id="CAH1113306.1"/>
    </source>
</evidence>
<comment type="subcellular location">
    <subcellularLocation>
        <location evidence="1">Chromosome</location>
    </subcellularLocation>
    <subcellularLocation>
        <location evidence="2">Cytoplasm</location>
    </subcellularLocation>
</comment>
<evidence type="ECO:0000256" key="11">
    <source>
        <dbReference type="SAM" id="MobiDB-lite"/>
    </source>
</evidence>
<dbReference type="Pfam" id="PF05786">
    <property type="entry name" value="Cnd2"/>
    <property type="match status" value="2"/>
</dbReference>
<evidence type="ECO:0000256" key="5">
    <source>
        <dbReference type="ARBA" id="ARBA00022454"/>
    </source>
</evidence>
<protein>
    <recommendedName>
        <fullName evidence="4">Condensin complex subunit 2</fullName>
    </recommendedName>
</protein>
<dbReference type="PANTHER" id="PTHR13108">
    <property type="entry name" value="CONDENSIN COMPLEX SUBUNIT 2"/>
    <property type="match status" value="1"/>
</dbReference>
<dbReference type="GO" id="GO:0003682">
    <property type="term" value="F:chromatin binding"/>
    <property type="evidence" value="ECO:0007669"/>
    <property type="project" value="TreeGrafter"/>
</dbReference>
<sequence>MMETSTPLPSELRRRTLLNNAQNTASPLRKSMNVSVLNNSIIEASDDDAERADRRNQFQIQKRLSSINTPKQTNLSESFINEQFVMYTHLYTENKITVKNAWKLQIIDILKPLCQKHGQNVLQVASTSIDISAKVYGIRVDDVHSEGLKLASNMARVSEDAVPAGNDDAESGDEQDGGRPSEKAKKKKKTKVNTGVKTTVAKNPKSNLGKLSNLEPTDFTTRVNADTGTIDNLFSNILKESSSSFILLDASKKFLETSDSIVKNDERMPLNNVLLPLKHCSVNAPLHDFIVNQWDPEQEIDLLNADKSVLSQIQPVVFDDNGFPIPELDGSVQDCFENNDADVEMDNLADDDHVIEIRHAEHLASEFRGSVTHVVDFRPTENTMHSSEYSFNSIITNPDGKYIDQIWAGPSHWKLKCLRRSTPRFSGQIVQEKQKRQKKKPEMIDFTEEPGVIDFIKRSASKKRSTIDLDKITLPLMDQSCARIMTNIKELILKHGVCPVEKTDKPITDTEELEVNPYNYENENDSLYCSQSQPHDNLEADDNVEEDEGFINQEVGNLAENLVDNPEMVPNTYIHYAQKSKQIDMRKLKKAIWMRLTGCKTANSEVQQNVQVIPQNFSNLYKSLPELLGQKEKQEMSCPLAFVALLHLCNEQNLQLTQLPGYKDCLIKGPVVS</sequence>
<organism evidence="12 13">
    <name type="scientific">Psylliodes chrysocephalus</name>
    <dbReference type="NCBI Taxonomy" id="3402493"/>
    <lineage>
        <taxon>Eukaryota</taxon>
        <taxon>Metazoa</taxon>
        <taxon>Ecdysozoa</taxon>
        <taxon>Arthropoda</taxon>
        <taxon>Hexapoda</taxon>
        <taxon>Insecta</taxon>
        <taxon>Pterygota</taxon>
        <taxon>Neoptera</taxon>
        <taxon>Endopterygota</taxon>
        <taxon>Coleoptera</taxon>
        <taxon>Polyphaga</taxon>
        <taxon>Cucujiformia</taxon>
        <taxon>Chrysomeloidea</taxon>
        <taxon>Chrysomelidae</taxon>
        <taxon>Galerucinae</taxon>
        <taxon>Alticini</taxon>
        <taxon>Psylliodes</taxon>
    </lineage>
</organism>
<proteinExistence type="inferred from homology"/>
<dbReference type="EMBL" id="OV651819">
    <property type="protein sequence ID" value="CAH1113306.1"/>
    <property type="molecule type" value="Genomic_DNA"/>
</dbReference>
<keyword evidence="13" id="KW-1185">Reference proteome</keyword>
<evidence type="ECO:0000256" key="10">
    <source>
        <dbReference type="ARBA" id="ARBA00023306"/>
    </source>
</evidence>
<gene>
    <name evidence="12" type="ORF">PSYICH_LOCUS13899</name>
</gene>
<name>A0A9P0D844_9CUCU</name>
<comment type="similarity">
    <text evidence="3">Belongs to the CND2 (condensin subunit 2) family.</text>
</comment>
<evidence type="ECO:0000256" key="6">
    <source>
        <dbReference type="ARBA" id="ARBA00022490"/>
    </source>
</evidence>
<keyword evidence="7" id="KW-0132">Cell division</keyword>
<dbReference type="PANTHER" id="PTHR13108:SF9">
    <property type="entry name" value="CONDENSIN COMPLEX SUBUNIT 2"/>
    <property type="match status" value="1"/>
</dbReference>
<evidence type="ECO:0000256" key="2">
    <source>
        <dbReference type="ARBA" id="ARBA00004496"/>
    </source>
</evidence>
<dbReference type="GO" id="GO:0005737">
    <property type="term" value="C:cytoplasm"/>
    <property type="evidence" value="ECO:0007669"/>
    <property type="project" value="UniProtKB-SubCell"/>
</dbReference>
<accession>A0A9P0D844</accession>
<dbReference type="InterPro" id="IPR022816">
    <property type="entry name" value="Condensin_barren_su2"/>
</dbReference>
<dbReference type="AlphaFoldDB" id="A0A9P0D844"/>
<evidence type="ECO:0000256" key="3">
    <source>
        <dbReference type="ARBA" id="ARBA00009471"/>
    </source>
</evidence>
<evidence type="ECO:0000256" key="1">
    <source>
        <dbReference type="ARBA" id="ARBA00004286"/>
    </source>
</evidence>
<reference evidence="12" key="1">
    <citation type="submission" date="2022-01" db="EMBL/GenBank/DDBJ databases">
        <authorList>
            <person name="King R."/>
        </authorList>
    </citation>
    <scope>NUCLEOTIDE SEQUENCE</scope>
</reference>
<keyword evidence="9" id="KW-0226">DNA condensation</keyword>
<evidence type="ECO:0000256" key="7">
    <source>
        <dbReference type="ARBA" id="ARBA00022618"/>
    </source>
</evidence>
<evidence type="ECO:0000256" key="8">
    <source>
        <dbReference type="ARBA" id="ARBA00022776"/>
    </source>
</evidence>
<keyword evidence="10" id="KW-0131">Cell cycle</keyword>
<dbReference type="GO" id="GO:0051301">
    <property type="term" value="P:cell division"/>
    <property type="evidence" value="ECO:0007669"/>
    <property type="project" value="UniProtKB-KW"/>
</dbReference>
<evidence type="ECO:0000313" key="13">
    <source>
        <dbReference type="Proteomes" id="UP001153636"/>
    </source>
</evidence>
<keyword evidence="5" id="KW-0158">Chromosome</keyword>
<feature type="region of interest" description="Disordered" evidence="11">
    <location>
        <begin position="160"/>
        <end position="193"/>
    </location>
</feature>
<dbReference type="GO" id="GO:0007076">
    <property type="term" value="P:mitotic chromosome condensation"/>
    <property type="evidence" value="ECO:0007669"/>
    <property type="project" value="InterPro"/>
</dbReference>
<evidence type="ECO:0000256" key="4">
    <source>
        <dbReference type="ARBA" id="ARBA00016065"/>
    </source>
</evidence>
<evidence type="ECO:0000256" key="9">
    <source>
        <dbReference type="ARBA" id="ARBA00023067"/>
    </source>
</evidence>
<dbReference type="OrthoDB" id="362021at2759"/>
<dbReference type="GO" id="GO:0000796">
    <property type="term" value="C:condensin complex"/>
    <property type="evidence" value="ECO:0007669"/>
    <property type="project" value="InterPro"/>
</dbReference>
<keyword evidence="6" id="KW-0963">Cytoplasm</keyword>